<dbReference type="PANTHER" id="PTHR34137:SF1">
    <property type="entry name" value="EXODEOXYRIBONUCLEASE 7 SMALL SUBUNIT"/>
    <property type="match status" value="1"/>
</dbReference>
<comment type="similarity">
    <text evidence="1 6">Belongs to the XseB family.</text>
</comment>
<comment type="catalytic activity">
    <reaction evidence="6">
        <text>Exonucleolytic cleavage in either 5'- to 3'- or 3'- to 5'-direction to yield nucleoside 5'-phosphates.</text>
        <dbReference type="EC" id="3.1.11.6"/>
    </reaction>
</comment>
<dbReference type="AlphaFoldDB" id="A0A545SSV7"/>
<dbReference type="OrthoDB" id="9801128at2"/>
<keyword evidence="9" id="KW-1185">Reference proteome</keyword>
<dbReference type="Gene3D" id="1.10.287.1040">
    <property type="entry name" value="Exonuclease VII, small subunit"/>
    <property type="match status" value="1"/>
</dbReference>
<dbReference type="NCBIfam" id="TIGR01280">
    <property type="entry name" value="xseB"/>
    <property type="match status" value="1"/>
</dbReference>
<dbReference type="NCBIfam" id="NF002140">
    <property type="entry name" value="PRK00977.1-4"/>
    <property type="match status" value="1"/>
</dbReference>
<reference evidence="8 9" key="1">
    <citation type="submission" date="2019-06" db="EMBL/GenBank/DDBJ databases">
        <title>Whole genome sequence for Cellvibrionaceae sp. R142.</title>
        <authorList>
            <person name="Wang G."/>
        </authorList>
    </citation>
    <scope>NUCLEOTIDE SEQUENCE [LARGE SCALE GENOMIC DNA]</scope>
    <source>
        <strain evidence="8 9">R142</strain>
    </source>
</reference>
<dbReference type="InterPro" id="IPR037004">
    <property type="entry name" value="Exonuc_VII_ssu_sf"/>
</dbReference>
<keyword evidence="5 6" id="KW-0269">Exonuclease</keyword>
<dbReference type="Proteomes" id="UP000319732">
    <property type="component" value="Unassembled WGS sequence"/>
</dbReference>
<sequence length="83" mass="9280">MTAKKKGVDFEQALSKLETLVNEMEQGDMTLEESLKAFETGIGLTRECQTRLTEAEQKVQLLVEEQGELRSRPFSGDSDEDVG</sequence>
<dbReference type="GO" id="GO:0006308">
    <property type="term" value="P:DNA catabolic process"/>
    <property type="evidence" value="ECO:0007669"/>
    <property type="project" value="UniProtKB-UniRule"/>
</dbReference>
<dbReference type="GO" id="GO:0009318">
    <property type="term" value="C:exodeoxyribonuclease VII complex"/>
    <property type="evidence" value="ECO:0007669"/>
    <property type="project" value="UniProtKB-UniRule"/>
</dbReference>
<keyword evidence="2 6" id="KW-0963">Cytoplasm</keyword>
<dbReference type="InterPro" id="IPR003761">
    <property type="entry name" value="Exonuc_VII_S"/>
</dbReference>
<dbReference type="RefSeq" id="WP_142929555.1">
    <property type="nucleotide sequence ID" value="NZ_ML660108.1"/>
</dbReference>
<name>A0A545SSV7_9GAMM</name>
<evidence type="ECO:0000256" key="6">
    <source>
        <dbReference type="HAMAP-Rule" id="MF_00337"/>
    </source>
</evidence>
<evidence type="ECO:0000313" key="9">
    <source>
        <dbReference type="Proteomes" id="UP000319732"/>
    </source>
</evidence>
<comment type="subunit">
    <text evidence="6">Heterooligomer composed of large and small subunits.</text>
</comment>
<comment type="caution">
    <text evidence="8">The sequence shown here is derived from an EMBL/GenBank/DDBJ whole genome shotgun (WGS) entry which is preliminary data.</text>
</comment>
<keyword evidence="4 6" id="KW-0378">Hydrolase</keyword>
<dbReference type="HAMAP" id="MF_00337">
    <property type="entry name" value="Exonuc_7_S"/>
    <property type="match status" value="1"/>
</dbReference>
<dbReference type="SUPFAM" id="SSF116842">
    <property type="entry name" value="XseB-like"/>
    <property type="match status" value="1"/>
</dbReference>
<dbReference type="GO" id="GO:0005829">
    <property type="term" value="C:cytosol"/>
    <property type="evidence" value="ECO:0007669"/>
    <property type="project" value="TreeGrafter"/>
</dbReference>
<accession>A0A545SSV7</accession>
<proteinExistence type="inferred from homology"/>
<evidence type="ECO:0000313" key="8">
    <source>
        <dbReference type="EMBL" id="TQV68052.1"/>
    </source>
</evidence>
<organism evidence="8 9">
    <name type="scientific">Exilibacterium tricleocarpae</name>
    <dbReference type="NCBI Taxonomy" id="2591008"/>
    <lineage>
        <taxon>Bacteria</taxon>
        <taxon>Pseudomonadati</taxon>
        <taxon>Pseudomonadota</taxon>
        <taxon>Gammaproteobacteria</taxon>
        <taxon>Cellvibrionales</taxon>
        <taxon>Cellvibrionaceae</taxon>
        <taxon>Exilibacterium</taxon>
    </lineage>
</organism>
<evidence type="ECO:0000256" key="7">
    <source>
        <dbReference type="SAM" id="MobiDB-lite"/>
    </source>
</evidence>
<dbReference type="Pfam" id="PF02609">
    <property type="entry name" value="Exonuc_VII_S"/>
    <property type="match status" value="1"/>
</dbReference>
<feature type="region of interest" description="Disordered" evidence="7">
    <location>
        <begin position="64"/>
        <end position="83"/>
    </location>
</feature>
<dbReference type="PANTHER" id="PTHR34137">
    <property type="entry name" value="EXODEOXYRIBONUCLEASE 7 SMALL SUBUNIT"/>
    <property type="match status" value="1"/>
</dbReference>
<keyword evidence="3 6" id="KW-0540">Nuclease</keyword>
<comment type="function">
    <text evidence="6">Bidirectionally degrades single-stranded DNA into large acid-insoluble oligonucleotides, which are then degraded further into small acid-soluble oligonucleotides.</text>
</comment>
<protein>
    <recommendedName>
        <fullName evidence="6">Exodeoxyribonuclease 7 small subunit</fullName>
        <ecNumber evidence="6">3.1.11.6</ecNumber>
    </recommendedName>
    <alternativeName>
        <fullName evidence="6">Exodeoxyribonuclease VII small subunit</fullName>
        <shortName evidence="6">Exonuclease VII small subunit</shortName>
    </alternativeName>
</protein>
<evidence type="ECO:0000256" key="4">
    <source>
        <dbReference type="ARBA" id="ARBA00022801"/>
    </source>
</evidence>
<gene>
    <name evidence="6" type="primary">xseB</name>
    <name evidence="8" type="ORF">FKG94_24310</name>
</gene>
<evidence type="ECO:0000256" key="1">
    <source>
        <dbReference type="ARBA" id="ARBA00009998"/>
    </source>
</evidence>
<dbReference type="EC" id="3.1.11.6" evidence="6"/>
<evidence type="ECO:0000256" key="3">
    <source>
        <dbReference type="ARBA" id="ARBA00022722"/>
    </source>
</evidence>
<dbReference type="PIRSF" id="PIRSF006488">
    <property type="entry name" value="Exonuc_VII_S"/>
    <property type="match status" value="1"/>
</dbReference>
<dbReference type="EMBL" id="VHSG01000031">
    <property type="protein sequence ID" value="TQV68052.1"/>
    <property type="molecule type" value="Genomic_DNA"/>
</dbReference>
<dbReference type="GO" id="GO:0008855">
    <property type="term" value="F:exodeoxyribonuclease VII activity"/>
    <property type="evidence" value="ECO:0007669"/>
    <property type="project" value="UniProtKB-UniRule"/>
</dbReference>
<evidence type="ECO:0000256" key="5">
    <source>
        <dbReference type="ARBA" id="ARBA00022839"/>
    </source>
</evidence>
<comment type="subcellular location">
    <subcellularLocation>
        <location evidence="6">Cytoplasm</location>
    </subcellularLocation>
</comment>
<evidence type="ECO:0000256" key="2">
    <source>
        <dbReference type="ARBA" id="ARBA00022490"/>
    </source>
</evidence>